<dbReference type="Gene3D" id="1.10.10.10">
    <property type="entry name" value="Winged helix-like DNA-binding domain superfamily/Winged helix DNA-binding domain"/>
    <property type="match status" value="1"/>
</dbReference>
<dbReference type="InterPro" id="IPR036388">
    <property type="entry name" value="WH-like_DNA-bd_sf"/>
</dbReference>
<dbReference type="InterPro" id="IPR007627">
    <property type="entry name" value="RNA_pol_sigma70_r2"/>
</dbReference>
<dbReference type="InterPro" id="IPR013324">
    <property type="entry name" value="RNA_pol_sigma_r3/r4-like"/>
</dbReference>
<reference evidence="8 9" key="1">
    <citation type="submission" date="2020-07" db="EMBL/GenBank/DDBJ databases">
        <title>Genomic Encyclopedia of Type Strains, Phase IV (KMG-IV): sequencing the most valuable type-strain genomes for metagenomic binning, comparative biology and taxonomic classification.</title>
        <authorList>
            <person name="Goeker M."/>
        </authorList>
    </citation>
    <scope>NUCLEOTIDE SEQUENCE [LARGE SCALE GENOMIC DNA]</scope>
    <source>
        <strain evidence="8 9">DSM 25220</strain>
    </source>
</reference>
<keyword evidence="8" id="KW-0240">DNA-directed RNA polymerase</keyword>
<proteinExistence type="inferred from homology"/>
<evidence type="ECO:0000256" key="5">
    <source>
        <dbReference type="ARBA" id="ARBA00023163"/>
    </source>
</evidence>
<dbReference type="EC" id="2.7.7.6" evidence="8"/>
<evidence type="ECO:0000313" key="9">
    <source>
        <dbReference type="Proteomes" id="UP000580891"/>
    </source>
</evidence>
<evidence type="ECO:0000313" key="8">
    <source>
        <dbReference type="EMBL" id="MBA2872753.1"/>
    </source>
</evidence>
<dbReference type="Gene3D" id="1.10.1740.10">
    <property type="match status" value="1"/>
</dbReference>
<dbReference type="InterPro" id="IPR039425">
    <property type="entry name" value="RNA_pol_sigma-70-like"/>
</dbReference>
<dbReference type="GO" id="GO:0016987">
    <property type="term" value="F:sigma factor activity"/>
    <property type="evidence" value="ECO:0007669"/>
    <property type="project" value="UniProtKB-KW"/>
</dbReference>
<evidence type="ECO:0000256" key="1">
    <source>
        <dbReference type="ARBA" id="ARBA00010641"/>
    </source>
</evidence>
<keyword evidence="8" id="KW-0548">Nucleotidyltransferase</keyword>
<dbReference type="SUPFAM" id="SSF88946">
    <property type="entry name" value="Sigma2 domain of RNA polymerase sigma factors"/>
    <property type="match status" value="1"/>
</dbReference>
<dbReference type="GO" id="GO:0003677">
    <property type="term" value="F:DNA binding"/>
    <property type="evidence" value="ECO:0007669"/>
    <property type="project" value="UniProtKB-KW"/>
</dbReference>
<name>A0A7W0BW99_9BACL</name>
<keyword evidence="2" id="KW-0805">Transcription regulation</keyword>
<keyword evidence="3" id="KW-0731">Sigma factor</keyword>
<sequence>MKQAFEELVTAYHPMIISIIKRLHITKDFDEYYQIGLIALWEAYEQFQNEKGNLSSFIYKKIYWKIVSHLRKQLNTKASECTFTHEMTEILAASPIQREFSEKQLETIFKDLSPYQRKWLIANIFQGKNLKEIASEEGVSIGAVKQWRVKALRKLRRRWRVYEDLFITP</sequence>
<evidence type="ECO:0000256" key="4">
    <source>
        <dbReference type="ARBA" id="ARBA00023125"/>
    </source>
</evidence>
<evidence type="ECO:0000259" key="6">
    <source>
        <dbReference type="Pfam" id="PF04542"/>
    </source>
</evidence>
<dbReference type="Pfam" id="PF04542">
    <property type="entry name" value="Sigma70_r2"/>
    <property type="match status" value="1"/>
</dbReference>
<evidence type="ECO:0000259" key="7">
    <source>
        <dbReference type="Pfam" id="PF08281"/>
    </source>
</evidence>
<protein>
    <submittedName>
        <fullName evidence="8">DNA-directed RNA polymerase</fullName>
        <ecNumber evidence="8">2.7.7.6</ecNumber>
    </submittedName>
</protein>
<keyword evidence="4" id="KW-0238">DNA-binding</keyword>
<dbReference type="InterPro" id="IPR014284">
    <property type="entry name" value="RNA_pol_sigma-70_dom"/>
</dbReference>
<dbReference type="NCBIfam" id="NF005248">
    <property type="entry name" value="PRK06759.1"/>
    <property type="match status" value="1"/>
</dbReference>
<comment type="caution">
    <text evidence="8">The sequence shown here is derived from an EMBL/GenBank/DDBJ whole genome shotgun (WGS) entry which is preliminary data.</text>
</comment>
<feature type="domain" description="RNA polymerase sigma-70 region 2" evidence="6">
    <location>
        <begin position="8"/>
        <end position="73"/>
    </location>
</feature>
<dbReference type="GO" id="GO:0003899">
    <property type="term" value="F:DNA-directed RNA polymerase activity"/>
    <property type="evidence" value="ECO:0007669"/>
    <property type="project" value="UniProtKB-EC"/>
</dbReference>
<dbReference type="NCBIfam" id="TIGR02937">
    <property type="entry name" value="sigma70-ECF"/>
    <property type="match status" value="1"/>
</dbReference>
<evidence type="ECO:0000256" key="2">
    <source>
        <dbReference type="ARBA" id="ARBA00023015"/>
    </source>
</evidence>
<dbReference type="GO" id="GO:0000428">
    <property type="term" value="C:DNA-directed RNA polymerase complex"/>
    <property type="evidence" value="ECO:0007669"/>
    <property type="project" value="UniProtKB-KW"/>
</dbReference>
<keyword evidence="5" id="KW-0804">Transcription</keyword>
<organism evidence="8 9">
    <name type="scientific">[Anoxybacillus] calidus</name>
    <dbReference type="NCBI Taxonomy" id="575178"/>
    <lineage>
        <taxon>Bacteria</taxon>
        <taxon>Bacillati</taxon>
        <taxon>Bacillota</taxon>
        <taxon>Bacilli</taxon>
        <taxon>Bacillales</taxon>
        <taxon>Anoxybacillaceae</taxon>
        <taxon>Paranoxybacillus</taxon>
    </lineage>
</organism>
<keyword evidence="9" id="KW-1185">Reference proteome</keyword>
<dbReference type="CDD" id="cd06171">
    <property type="entry name" value="Sigma70_r4"/>
    <property type="match status" value="1"/>
</dbReference>
<dbReference type="InterPro" id="IPR013325">
    <property type="entry name" value="RNA_pol_sigma_r2"/>
</dbReference>
<feature type="domain" description="RNA polymerase sigma factor 70 region 4 type 2" evidence="7">
    <location>
        <begin position="104"/>
        <end position="155"/>
    </location>
</feature>
<accession>A0A7W0BW99</accession>
<dbReference type="PANTHER" id="PTHR43133:SF8">
    <property type="entry name" value="RNA POLYMERASE SIGMA FACTOR HI_1459-RELATED"/>
    <property type="match status" value="1"/>
</dbReference>
<gene>
    <name evidence="8" type="ORF">HNQ85_003065</name>
</gene>
<dbReference type="InterPro" id="IPR013249">
    <property type="entry name" value="RNA_pol_sigma70_r4_t2"/>
</dbReference>
<dbReference type="RefSeq" id="WP_181538505.1">
    <property type="nucleotide sequence ID" value="NZ_JACDUU010000008.1"/>
</dbReference>
<dbReference type="Proteomes" id="UP000580891">
    <property type="component" value="Unassembled WGS sequence"/>
</dbReference>
<dbReference type="GO" id="GO:0006352">
    <property type="term" value="P:DNA-templated transcription initiation"/>
    <property type="evidence" value="ECO:0007669"/>
    <property type="project" value="InterPro"/>
</dbReference>
<evidence type="ECO:0000256" key="3">
    <source>
        <dbReference type="ARBA" id="ARBA00023082"/>
    </source>
</evidence>
<dbReference type="AlphaFoldDB" id="A0A7W0BW99"/>
<dbReference type="SUPFAM" id="SSF88659">
    <property type="entry name" value="Sigma3 and sigma4 domains of RNA polymerase sigma factors"/>
    <property type="match status" value="1"/>
</dbReference>
<dbReference type="PANTHER" id="PTHR43133">
    <property type="entry name" value="RNA POLYMERASE ECF-TYPE SIGMA FACTO"/>
    <property type="match status" value="1"/>
</dbReference>
<keyword evidence="8" id="KW-0808">Transferase</keyword>
<dbReference type="Pfam" id="PF08281">
    <property type="entry name" value="Sigma70_r4_2"/>
    <property type="match status" value="1"/>
</dbReference>
<dbReference type="EMBL" id="JACDUU010000008">
    <property type="protein sequence ID" value="MBA2872753.1"/>
    <property type="molecule type" value="Genomic_DNA"/>
</dbReference>
<comment type="similarity">
    <text evidence="1">Belongs to the sigma-70 factor family. ECF subfamily.</text>
</comment>